<evidence type="ECO:0000256" key="2">
    <source>
        <dbReference type="ARBA" id="ARBA00022980"/>
    </source>
</evidence>
<dbReference type="InterPro" id="IPR031310">
    <property type="entry name" value="Ribosomal_uL5_N"/>
</dbReference>
<dbReference type="SUPFAM" id="SSF55282">
    <property type="entry name" value="RL5-like"/>
    <property type="match status" value="1"/>
</dbReference>
<proteinExistence type="inferred from homology"/>
<dbReference type="Pfam" id="PF00673">
    <property type="entry name" value="Ribosomal_L5_C"/>
    <property type="match status" value="1"/>
</dbReference>
<reference evidence="6" key="2">
    <citation type="journal article" date="2014" name="ISME J.">
        <title>Microbial stratification in low pH oxic and suboxic macroscopic growths along an acid mine drainage.</title>
        <authorList>
            <person name="Mendez-Garcia C."/>
            <person name="Mesa V."/>
            <person name="Sprenger R.R."/>
            <person name="Richter M."/>
            <person name="Diez M.S."/>
            <person name="Solano J."/>
            <person name="Bargiela R."/>
            <person name="Golyshina O.V."/>
            <person name="Manteca A."/>
            <person name="Ramos J.L."/>
            <person name="Gallego J.R."/>
            <person name="Llorente I."/>
            <person name="Martins Dos Santos V.A."/>
            <person name="Jensen O.N."/>
            <person name="Pelaez A.I."/>
            <person name="Sanchez J."/>
            <person name="Ferrer M."/>
        </authorList>
    </citation>
    <scope>NUCLEOTIDE SEQUENCE</scope>
</reference>
<sequence length="133" mass="14925">MVPNLVAEFRYLNLMQVPTVDRIVVNIGIGEAIQNAKALDAATHDLRQITGQQPIVIKARRSVAAFKLRAGMPVGLKVTLRSARMWEFLDKLVSVALPRIRDFRGVGSRLDGHGNYTLGLREQLVFPEIDYDR</sequence>
<feature type="non-terminal residue" evidence="6">
    <location>
        <position position="133"/>
    </location>
</feature>
<name>T1A782_9ZZZZ</name>
<dbReference type="NCBIfam" id="NF000585">
    <property type="entry name" value="PRK00010.1"/>
    <property type="match status" value="1"/>
</dbReference>
<dbReference type="PANTHER" id="PTHR11994">
    <property type="entry name" value="60S RIBOSOMAL PROTEIN L11-RELATED"/>
    <property type="match status" value="1"/>
</dbReference>
<evidence type="ECO:0000256" key="1">
    <source>
        <dbReference type="ARBA" id="ARBA00008553"/>
    </source>
</evidence>
<dbReference type="Gene3D" id="3.30.1440.10">
    <property type="match status" value="1"/>
</dbReference>
<dbReference type="EMBL" id="AUZY01010912">
    <property type="protein sequence ID" value="EQD36754.1"/>
    <property type="molecule type" value="Genomic_DNA"/>
</dbReference>
<dbReference type="InterPro" id="IPR022803">
    <property type="entry name" value="Ribosomal_uL5_dom_sf"/>
</dbReference>
<dbReference type="InterPro" id="IPR020930">
    <property type="entry name" value="Ribosomal_uL5_bac-type"/>
</dbReference>
<evidence type="ECO:0000259" key="5">
    <source>
        <dbReference type="Pfam" id="PF00673"/>
    </source>
</evidence>
<dbReference type="PIRSF" id="PIRSF002161">
    <property type="entry name" value="Ribosomal_L5"/>
    <property type="match status" value="1"/>
</dbReference>
<feature type="domain" description="Large ribosomal subunit protein uL5 C-terminal" evidence="5">
    <location>
        <begin position="73"/>
        <end position="132"/>
    </location>
</feature>
<dbReference type="GO" id="GO:1990904">
    <property type="term" value="C:ribonucleoprotein complex"/>
    <property type="evidence" value="ECO:0007669"/>
    <property type="project" value="UniProtKB-KW"/>
</dbReference>
<dbReference type="GO" id="GO:0005840">
    <property type="term" value="C:ribosome"/>
    <property type="evidence" value="ECO:0007669"/>
    <property type="project" value="UniProtKB-KW"/>
</dbReference>
<dbReference type="GO" id="GO:0006412">
    <property type="term" value="P:translation"/>
    <property type="evidence" value="ECO:0007669"/>
    <property type="project" value="InterPro"/>
</dbReference>
<dbReference type="AlphaFoldDB" id="T1A782"/>
<evidence type="ECO:0000313" key="6">
    <source>
        <dbReference type="EMBL" id="EQD36754.1"/>
    </source>
</evidence>
<keyword evidence="2 6" id="KW-0689">Ribosomal protein</keyword>
<dbReference type="FunFam" id="3.30.1440.10:FF:000001">
    <property type="entry name" value="50S ribosomal protein L5"/>
    <property type="match status" value="1"/>
</dbReference>
<organism evidence="6">
    <name type="scientific">mine drainage metagenome</name>
    <dbReference type="NCBI Taxonomy" id="410659"/>
    <lineage>
        <taxon>unclassified sequences</taxon>
        <taxon>metagenomes</taxon>
        <taxon>ecological metagenomes</taxon>
    </lineage>
</organism>
<feature type="domain" description="Large ribosomal subunit protein uL5 N-terminal" evidence="4">
    <location>
        <begin position="13"/>
        <end position="69"/>
    </location>
</feature>
<evidence type="ECO:0000256" key="3">
    <source>
        <dbReference type="ARBA" id="ARBA00023274"/>
    </source>
</evidence>
<comment type="caution">
    <text evidence="6">The sequence shown here is derived from an EMBL/GenBank/DDBJ whole genome shotgun (WGS) entry which is preliminary data.</text>
</comment>
<dbReference type="Pfam" id="PF00281">
    <property type="entry name" value="Ribosomal_L5"/>
    <property type="match status" value="1"/>
</dbReference>
<dbReference type="InterPro" id="IPR002132">
    <property type="entry name" value="Ribosomal_uL5"/>
</dbReference>
<accession>T1A782</accession>
<keyword evidence="3" id="KW-0687">Ribonucleoprotein</keyword>
<protein>
    <submittedName>
        <fullName evidence="6">50S ribosomal protein L5</fullName>
    </submittedName>
</protein>
<comment type="similarity">
    <text evidence="1">Belongs to the universal ribosomal protein uL5 family.</text>
</comment>
<dbReference type="GO" id="GO:0003735">
    <property type="term" value="F:structural constituent of ribosome"/>
    <property type="evidence" value="ECO:0007669"/>
    <property type="project" value="InterPro"/>
</dbReference>
<gene>
    <name evidence="6" type="ORF">B1B_16409</name>
</gene>
<evidence type="ECO:0000259" key="4">
    <source>
        <dbReference type="Pfam" id="PF00281"/>
    </source>
</evidence>
<reference evidence="6" key="1">
    <citation type="submission" date="2013-08" db="EMBL/GenBank/DDBJ databases">
        <authorList>
            <person name="Mendez C."/>
            <person name="Richter M."/>
            <person name="Ferrer M."/>
            <person name="Sanchez J."/>
        </authorList>
    </citation>
    <scope>NUCLEOTIDE SEQUENCE</scope>
</reference>
<dbReference type="InterPro" id="IPR031309">
    <property type="entry name" value="Ribosomal_uL5_C"/>
</dbReference>